<dbReference type="EMBL" id="JAHESD010000058">
    <property type="protein sequence ID" value="MBT1705534.1"/>
    <property type="molecule type" value="Genomic_DNA"/>
</dbReference>
<gene>
    <name evidence="1" type="ORF">KK060_19745</name>
</gene>
<organism evidence="1 2">
    <name type="scientific">Chryseosolibacter indicus</name>
    <dbReference type="NCBI Taxonomy" id="2782351"/>
    <lineage>
        <taxon>Bacteria</taxon>
        <taxon>Pseudomonadati</taxon>
        <taxon>Bacteroidota</taxon>
        <taxon>Cytophagia</taxon>
        <taxon>Cytophagales</taxon>
        <taxon>Chryseotaleaceae</taxon>
        <taxon>Chryseosolibacter</taxon>
    </lineage>
</organism>
<reference evidence="1 2" key="1">
    <citation type="submission" date="2021-05" db="EMBL/GenBank/DDBJ databases">
        <title>A Polyphasic approach of four new species of the genus Ohtaekwangia: Ohtaekwangia histidinii sp. nov., Ohtaekwangia cretensis sp. nov., Ohtaekwangia indiensis sp. nov., Ohtaekwangia reichenbachii sp. nov. from diverse environment.</title>
        <authorList>
            <person name="Octaviana S."/>
        </authorList>
    </citation>
    <scope>NUCLEOTIDE SEQUENCE [LARGE SCALE GENOMIC DNA]</scope>
    <source>
        <strain evidence="1 2">PWU20</strain>
    </source>
</reference>
<comment type="caution">
    <text evidence="1">The sequence shown here is derived from an EMBL/GenBank/DDBJ whole genome shotgun (WGS) entry which is preliminary data.</text>
</comment>
<sequence length="120" mass="14197">MRKTLGEQEGIRKHFRAYFERFGKKVNYNGYTDTTLLLRNIVDVETQQVVTDHLWLSYTKGFEKVNLKEGMTIVFEARVKEYKKGYVNKAIGINNRRKDFKLSFPTKIRIVSDKTQNKDN</sequence>
<evidence type="ECO:0000313" key="2">
    <source>
        <dbReference type="Proteomes" id="UP000772618"/>
    </source>
</evidence>
<keyword evidence="2" id="KW-1185">Reference proteome</keyword>
<evidence type="ECO:0000313" key="1">
    <source>
        <dbReference type="EMBL" id="MBT1705534.1"/>
    </source>
</evidence>
<accession>A0ABS5VVT3</accession>
<dbReference type="RefSeq" id="WP_254155479.1">
    <property type="nucleotide sequence ID" value="NZ_JAHESD010000058.1"/>
</dbReference>
<proteinExistence type="predicted"/>
<name>A0ABS5VVT3_9BACT</name>
<protein>
    <submittedName>
        <fullName evidence="1">Uncharacterized protein</fullName>
    </submittedName>
</protein>
<dbReference type="Proteomes" id="UP000772618">
    <property type="component" value="Unassembled WGS sequence"/>
</dbReference>